<dbReference type="Gene3D" id="3.60.15.10">
    <property type="entry name" value="Ribonuclease Z/Hydroxyacylglutathione hydrolase-like"/>
    <property type="match status" value="1"/>
</dbReference>
<dbReference type="Pfam" id="PF13483">
    <property type="entry name" value="Lactamase_B_3"/>
    <property type="match status" value="1"/>
</dbReference>
<dbReference type="SUPFAM" id="SSF56281">
    <property type="entry name" value="Metallo-hydrolase/oxidoreductase"/>
    <property type="match status" value="1"/>
</dbReference>
<name>A0A443K2T7_9RHOB</name>
<dbReference type="PANTHER" id="PTHR39189">
    <property type="entry name" value="UPF0173 METAL-DEPENDENT HYDROLASE YTKL"/>
    <property type="match status" value="1"/>
</dbReference>
<accession>A0A443K2T7</accession>
<sequence>MATAIRPERIARLRAGVFGAALFAGMALASAVAAQDRIPSHCIALAGPVQTGPERVWPAGFGDPVAQDSVRISYIDHASFAIEASGNVTAVTDYTGWLGGADVVPDVVTMNHAHSTHWTDRPDPRIPHVLRGWPEAGQPAEHRLDLGAMLVRNVTTDIRYYGTEGVEPDGNSIFIFEAAGLCIGHLSHLHHEPTPAQYARIGRLDVVFAPVDGTVTLDQPSMIRVMKRLRASVVIPMHWFSGQRLERFLDGMQEDFLIERQGVSFTELSLDTLPRQPTVRVLEPALLP</sequence>
<dbReference type="AlphaFoldDB" id="A0A443K2T7"/>
<dbReference type="InterPro" id="IPR036866">
    <property type="entry name" value="RibonucZ/Hydroxyglut_hydro"/>
</dbReference>
<reference evidence="2 3" key="2">
    <citation type="submission" date="2019-01" db="EMBL/GenBank/DDBJ databases">
        <authorList>
            <person name="Li Y."/>
        </authorList>
    </citation>
    <scope>NUCLEOTIDE SEQUENCE [LARGE SCALE GENOMIC DNA]</scope>
    <source>
        <strain evidence="2 3">D19-10-3-21</strain>
    </source>
</reference>
<dbReference type="GO" id="GO:0016787">
    <property type="term" value="F:hydrolase activity"/>
    <property type="evidence" value="ECO:0007669"/>
    <property type="project" value="UniProtKB-KW"/>
</dbReference>
<reference evidence="2 3" key="1">
    <citation type="submission" date="2019-01" db="EMBL/GenBank/DDBJ databases">
        <title>Sinorhodobacter populi sp. nov. isolated from the symptomatic bark tissue of Populus euramericana canker.</title>
        <authorList>
            <person name="Xu G."/>
        </authorList>
    </citation>
    <scope>NUCLEOTIDE SEQUENCE [LARGE SCALE GENOMIC DNA]</scope>
    <source>
        <strain evidence="2 3">D19-10-3-21</strain>
    </source>
</reference>
<evidence type="ECO:0000313" key="3">
    <source>
        <dbReference type="Proteomes" id="UP000285295"/>
    </source>
</evidence>
<organism evidence="2 3">
    <name type="scientific">Paenirhodobacter populi</name>
    <dbReference type="NCBI Taxonomy" id="2306993"/>
    <lineage>
        <taxon>Bacteria</taxon>
        <taxon>Pseudomonadati</taxon>
        <taxon>Pseudomonadota</taxon>
        <taxon>Alphaproteobacteria</taxon>
        <taxon>Rhodobacterales</taxon>
        <taxon>Rhodobacter group</taxon>
        <taxon>Paenirhodobacter</taxon>
    </lineage>
</organism>
<feature type="signal peptide" evidence="1">
    <location>
        <begin position="1"/>
        <end position="29"/>
    </location>
</feature>
<proteinExistence type="predicted"/>
<dbReference type="EMBL" id="SAUX01000025">
    <property type="protein sequence ID" value="RWR27023.1"/>
    <property type="molecule type" value="Genomic_DNA"/>
</dbReference>
<gene>
    <name evidence="2" type="ORF">D2T31_18020</name>
</gene>
<dbReference type="PANTHER" id="PTHR39189:SF1">
    <property type="entry name" value="UPF0173 METAL-DEPENDENT HYDROLASE YTKL"/>
    <property type="match status" value="1"/>
</dbReference>
<keyword evidence="2" id="KW-0378">Hydrolase</keyword>
<comment type="caution">
    <text evidence="2">The sequence shown here is derived from an EMBL/GenBank/DDBJ whole genome shotgun (WGS) entry which is preliminary data.</text>
</comment>
<protein>
    <submittedName>
        <fullName evidence="2">Zn-dependent hydrolase</fullName>
    </submittedName>
</protein>
<dbReference type="Proteomes" id="UP000285295">
    <property type="component" value="Unassembled WGS sequence"/>
</dbReference>
<dbReference type="OrthoDB" id="7343000at2"/>
<evidence type="ECO:0000313" key="2">
    <source>
        <dbReference type="EMBL" id="RWR27023.1"/>
    </source>
</evidence>
<feature type="chain" id="PRO_5019418418" evidence="1">
    <location>
        <begin position="30"/>
        <end position="288"/>
    </location>
</feature>
<evidence type="ECO:0000256" key="1">
    <source>
        <dbReference type="SAM" id="SignalP"/>
    </source>
</evidence>
<keyword evidence="1" id="KW-0732">Signal</keyword>